<dbReference type="PANTHER" id="PTHR21310">
    <property type="entry name" value="AMINOGLYCOSIDE PHOSPHOTRANSFERASE-RELATED-RELATED"/>
    <property type="match status" value="1"/>
</dbReference>
<feature type="domain" description="Aminoglycoside phosphotransferase" evidence="1">
    <location>
        <begin position="34"/>
        <end position="260"/>
    </location>
</feature>
<evidence type="ECO:0000313" key="3">
    <source>
        <dbReference type="Proteomes" id="UP001169006"/>
    </source>
</evidence>
<evidence type="ECO:0000313" key="2">
    <source>
        <dbReference type="EMBL" id="MDO1581425.1"/>
    </source>
</evidence>
<organism evidence="2 3">
    <name type="scientific">Rhizobium oryzicola</name>
    <dbReference type="NCBI Taxonomy" id="1232668"/>
    <lineage>
        <taxon>Bacteria</taxon>
        <taxon>Pseudomonadati</taxon>
        <taxon>Pseudomonadota</taxon>
        <taxon>Alphaproteobacteria</taxon>
        <taxon>Hyphomicrobiales</taxon>
        <taxon>Rhizobiaceae</taxon>
        <taxon>Rhizobium/Agrobacterium group</taxon>
        <taxon>Rhizobium</taxon>
    </lineage>
</organism>
<dbReference type="PANTHER" id="PTHR21310:SF42">
    <property type="entry name" value="BIFUNCTIONAL AAC_APH"/>
    <property type="match status" value="1"/>
</dbReference>
<comment type="caution">
    <text evidence="2">The sequence shown here is derived from an EMBL/GenBank/DDBJ whole genome shotgun (WGS) entry which is preliminary data.</text>
</comment>
<reference evidence="2" key="2">
    <citation type="submission" date="2023-07" db="EMBL/GenBank/DDBJ databases">
        <authorList>
            <person name="Sun H."/>
        </authorList>
    </citation>
    <scope>NUCLEOTIDE SEQUENCE</scope>
    <source>
        <strain evidence="2">05753</strain>
    </source>
</reference>
<name>A0ABT8SSN4_9HYPH</name>
<dbReference type="CDD" id="cd05155">
    <property type="entry name" value="APH_ChoK_like_1"/>
    <property type="match status" value="1"/>
</dbReference>
<keyword evidence="3" id="KW-1185">Reference proteome</keyword>
<dbReference type="Gene3D" id="3.30.200.20">
    <property type="entry name" value="Phosphorylase Kinase, domain 1"/>
    <property type="match status" value="1"/>
</dbReference>
<dbReference type="SUPFAM" id="SSF56112">
    <property type="entry name" value="Protein kinase-like (PK-like)"/>
    <property type="match status" value="1"/>
</dbReference>
<dbReference type="Pfam" id="PF01636">
    <property type="entry name" value="APH"/>
    <property type="match status" value="1"/>
</dbReference>
<dbReference type="Gene3D" id="3.90.1200.10">
    <property type="match status" value="1"/>
</dbReference>
<keyword evidence="2" id="KW-0808">Transferase</keyword>
<evidence type="ECO:0000259" key="1">
    <source>
        <dbReference type="Pfam" id="PF01636"/>
    </source>
</evidence>
<gene>
    <name evidence="2" type="ORF">Q2T52_04885</name>
</gene>
<dbReference type="InterPro" id="IPR011009">
    <property type="entry name" value="Kinase-like_dom_sf"/>
</dbReference>
<reference evidence="2" key="1">
    <citation type="journal article" date="2015" name="Int. J. Syst. Evol. Microbiol.">
        <title>Rhizobium oryzicola sp. nov., potential plant-growth-promoting endophytic bacteria isolated from rice roots.</title>
        <authorList>
            <person name="Zhang X.X."/>
            <person name="Gao J.S."/>
            <person name="Cao Y.H."/>
            <person name="Sheirdil R.A."/>
            <person name="Wang X.C."/>
            <person name="Zhang L."/>
        </authorList>
    </citation>
    <scope>NUCLEOTIDE SEQUENCE</scope>
    <source>
        <strain evidence="2">05753</strain>
    </source>
</reference>
<accession>A0ABT8SSN4</accession>
<sequence length="297" mass="33154">MSDDRLSIDSELVRELIADQFPHWADLEIRQVTANGWDNSTFHLGSEMKIRMPTAVRYIQQVEKERRYLPHLQAHLPYELPKPIAVGEPGHGYPFPWSIQSFIPGETITSPDAPDKRQLAAEIADFLRALHRVPAEDGPPPGTHNFFRGGSPSFYDSEVQTCLAKLGGVIDPVGALSVWGMALASSWKRPQVWLHGDVSPGNLLLRNGKLAAVIDFGCSGVGDPACDLMMAWTFFAGERREIFRDRVGLDLNTWARARGWALWKALLKLSDGRSDEIDRRDAMDVISALIDEVKQNA</sequence>
<dbReference type="Proteomes" id="UP001169006">
    <property type="component" value="Unassembled WGS sequence"/>
</dbReference>
<protein>
    <submittedName>
        <fullName evidence="2">Aminoglycoside phosphotransferase family protein</fullName>
        <ecNumber evidence="2">2.7.-.-</ecNumber>
    </submittedName>
</protein>
<dbReference type="InterPro" id="IPR051678">
    <property type="entry name" value="AGP_Transferase"/>
</dbReference>
<proteinExistence type="predicted"/>
<dbReference type="InterPro" id="IPR002575">
    <property type="entry name" value="Aminoglycoside_PTrfase"/>
</dbReference>
<dbReference type="RefSeq" id="WP_302075533.1">
    <property type="nucleotide sequence ID" value="NZ_JAUKWQ010000001.1"/>
</dbReference>
<dbReference type="EC" id="2.7.-.-" evidence="2"/>
<dbReference type="EMBL" id="JAUKWQ010000001">
    <property type="protein sequence ID" value="MDO1581425.1"/>
    <property type="molecule type" value="Genomic_DNA"/>
</dbReference>
<dbReference type="GO" id="GO:0016740">
    <property type="term" value="F:transferase activity"/>
    <property type="evidence" value="ECO:0007669"/>
    <property type="project" value="UniProtKB-KW"/>
</dbReference>